<sequence>MLYMKLGIFSILLWHPISIWGQEGAISPFLDNVSTGPENPNTMITSDGQLNISPGSVVSNSEPNAGDSKPAANDIGIIPLDPYVIHLKGSGLRRPRRRSYPNSVVVITGAANGIGLATANLFLSLDAKVAAFDVAPPGPEVEHENRIDIICDVSSEESVNAAVKKALDTWSTIDILVNAAGVMDTFGTNVIITTLSHMPH</sequence>
<dbReference type="InterPro" id="IPR036291">
    <property type="entry name" value="NAD(P)-bd_dom_sf"/>
</dbReference>
<dbReference type="PRINTS" id="PR00081">
    <property type="entry name" value="GDHRDH"/>
</dbReference>
<reference evidence="4 5" key="1">
    <citation type="journal article" date="2013" name="PLoS Genet.">
        <title>Genomic mechanisms accounting for the adaptation to parasitism in nematode-trapping fungi.</title>
        <authorList>
            <person name="Meerupati T."/>
            <person name="Andersson K.M."/>
            <person name="Friman E."/>
            <person name="Kumar D."/>
            <person name="Tunlid A."/>
            <person name="Ahren D."/>
        </authorList>
    </citation>
    <scope>NUCLEOTIDE SEQUENCE [LARGE SCALE GENOMIC DNA]</scope>
    <source>
        <strain evidence="4 5">CBS 200.50</strain>
    </source>
</reference>
<dbReference type="EMBL" id="AQGS01000548">
    <property type="protein sequence ID" value="EPS38444.1"/>
    <property type="molecule type" value="Genomic_DNA"/>
</dbReference>
<evidence type="ECO:0000256" key="3">
    <source>
        <dbReference type="SAM" id="SignalP"/>
    </source>
</evidence>
<name>S8A6J4_DACHA</name>
<dbReference type="HOGENOM" id="CLU_1366211_0_0_1"/>
<dbReference type="Gene3D" id="3.40.50.720">
    <property type="entry name" value="NAD(P)-binding Rossmann-like Domain"/>
    <property type="match status" value="1"/>
</dbReference>
<protein>
    <submittedName>
        <fullName evidence="4">Uncharacterized protein</fullName>
    </submittedName>
</protein>
<comment type="similarity">
    <text evidence="1">Belongs to the short-chain dehydrogenases/reductases (SDR) family.</text>
</comment>
<keyword evidence="5" id="KW-1185">Reference proteome</keyword>
<proteinExistence type="inferred from homology"/>
<gene>
    <name evidence="4" type="ORF">H072_7810</name>
</gene>
<dbReference type="PANTHER" id="PTHR43180">
    <property type="entry name" value="3-OXOACYL-(ACYL-CARRIER-PROTEIN) REDUCTASE (AFU_ORTHOLOGUE AFUA_6G11210)"/>
    <property type="match status" value="1"/>
</dbReference>
<dbReference type="GO" id="GO:0016491">
    <property type="term" value="F:oxidoreductase activity"/>
    <property type="evidence" value="ECO:0007669"/>
    <property type="project" value="UniProtKB-KW"/>
</dbReference>
<dbReference type="Pfam" id="PF00106">
    <property type="entry name" value="adh_short"/>
    <property type="match status" value="1"/>
</dbReference>
<feature type="signal peptide" evidence="3">
    <location>
        <begin position="1"/>
        <end position="21"/>
    </location>
</feature>
<keyword evidence="3" id="KW-0732">Signal</keyword>
<evidence type="ECO:0000313" key="4">
    <source>
        <dbReference type="EMBL" id="EPS38444.1"/>
    </source>
</evidence>
<organism evidence="4 5">
    <name type="scientific">Dactylellina haptotyla (strain CBS 200.50)</name>
    <name type="common">Nematode-trapping fungus</name>
    <name type="synonym">Monacrosporium haptotylum</name>
    <dbReference type="NCBI Taxonomy" id="1284197"/>
    <lineage>
        <taxon>Eukaryota</taxon>
        <taxon>Fungi</taxon>
        <taxon>Dikarya</taxon>
        <taxon>Ascomycota</taxon>
        <taxon>Pezizomycotina</taxon>
        <taxon>Orbiliomycetes</taxon>
        <taxon>Orbiliales</taxon>
        <taxon>Orbiliaceae</taxon>
        <taxon>Dactylellina</taxon>
    </lineage>
</organism>
<keyword evidence="2" id="KW-0560">Oxidoreductase</keyword>
<dbReference type="Proteomes" id="UP000015100">
    <property type="component" value="Unassembled WGS sequence"/>
</dbReference>
<feature type="chain" id="PRO_5004560244" evidence="3">
    <location>
        <begin position="22"/>
        <end position="200"/>
    </location>
</feature>
<dbReference type="PANTHER" id="PTHR43180:SF66">
    <property type="entry name" value="SHORT-CHAIN DEHYDROGENASE_REDUCTASE FAMILY PROTEIN"/>
    <property type="match status" value="1"/>
</dbReference>
<reference evidence="5" key="2">
    <citation type="submission" date="2013-04" db="EMBL/GenBank/DDBJ databases">
        <title>Genomic mechanisms accounting for the adaptation to parasitism in nematode-trapping fungi.</title>
        <authorList>
            <person name="Ahren D.G."/>
        </authorList>
    </citation>
    <scope>NUCLEOTIDE SEQUENCE [LARGE SCALE GENOMIC DNA]</scope>
    <source>
        <strain evidence="5">CBS 200.50</strain>
    </source>
</reference>
<dbReference type="OrthoDB" id="47007at2759"/>
<dbReference type="SUPFAM" id="SSF51735">
    <property type="entry name" value="NAD(P)-binding Rossmann-fold domains"/>
    <property type="match status" value="1"/>
</dbReference>
<comment type="caution">
    <text evidence="4">The sequence shown here is derived from an EMBL/GenBank/DDBJ whole genome shotgun (WGS) entry which is preliminary data.</text>
</comment>
<accession>S8A6J4</accession>
<evidence type="ECO:0000256" key="2">
    <source>
        <dbReference type="ARBA" id="ARBA00023002"/>
    </source>
</evidence>
<evidence type="ECO:0000313" key="5">
    <source>
        <dbReference type="Proteomes" id="UP000015100"/>
    </source>
</evidence>
<dbReference type="AlphaFoldDB" id="S8A6J4"/>
<dbReference type="STRING" id="1284197.S8A6J4"/>
<dbReference type="InterPro" id="IPR002347">
    <property type="entry name" value="SDR_fam"/>
</dbReference>
<dbReference type="CDD" id="cd05233">
    <property type="entry name" value="SDR_c"/>
    <property type="match status" value="1"/>
</dbReference>
<evidence type="ECO:0000256" key="1">
    <source>
        <dbReference type="ARBA" id="ARBA00006484"/>
    </source>
</evidence>